<accession>A0A218XFS4</accession>
<sequence>MASRELVIQDPKEVARSDDYVVNPNLEKQTKVYVRTKAKGVVAQGELTIKWVQAEWRLYSLFTTRTAVEVQNPSNTRVLHAIS</sequence>
<name>A0A218XFS4_PUNGR</name>
<organism evidence="1 2">
    <name type="scientific">Punica granatum</name>
    <name type="common">Pomegranate</name>
    <dbReference type="NCBI Taxonomy" id="22663"/>
    <lineage>
        <taxon>Eukaryota</taxon>
        <taxon>Viridiplantae</taxon>
        <taxon>Streptophyta</taxon>
        <taxon>Embryophyta</taxon>
        <taxon>Tracheophyta</taxon>
        <taxon>Spermatophyta</taxon>
        <taxon>Magnoliopsida</taxon>
        <taxon>eudicotyledons</taxon>
        <taxon>Gunneridae</taxon>
        <taxon>Pentapetalae</taxon>
        <taxon>rosids</taxon>
        <taxon>malvids</taxon>
        <taxon>Myrtales</taxon>
        <taxon>Lythraceae</taxon>
        <taxon>Punica</taxon>
    </lineage>
</organism>
<dbReference type="Proteomes" id="UP000197138">
    <property type="component" value="Unassembled WGS sequence"/>
</dbReference>
<evidence type="ECO:0000313" key="2">
    <source>
        <dbReference type="Proteomes" id="UP000197138"/>
    </source>
</evidence>
<comment type="caution">
    <text evidence="1">The sequence shown here is derived from an EMBL/GenBank/DDBJ whole genome shotgun (WGS) entry which is preliminary data.</text>
</comment>
<reference evidence="2" key="1">
    <citation type="journal article" date="2017" name="Plant J.">
        <title>The pomegranate (Punica granatum L.) genome and the genomics of punicalagin biosynthesis.</title>
        <authorList>
            <person name="Qin G."/>
            <person name="Xu C."/>
            <person name="Ming R."/>
            <person name="Tang H."/>
            <person name="Guyot R."/>
            <person name="Kramer E.M."/>
            <person name="Hu Y."/>
            <person name="Yi X."/>
            <person name="Qi Y."/>
            <person name="Xu X."/>
            <person name="Gao Z."/>
            <person name="Pan H."/>
            <person name="Jian J."/>
            <person name="Tian Y."/>
            <person name="Yue Z."/>
            <person name="Xu Y."/>
        </authorList>
    </citation>
    <scope>NUCLEOTIDE SEQUENCE [LARGE SCALE GENOMIC DNA]</scope>
    <source>
        <strain evidence="2">cv. Dabenzi</strain>
    </source>
</reference>
<evidence type="ECO:0000313" key="1">
    <source>
        <dbReference type="EMBL" id="OWM83807.1"/>
    </source>
</evidence>
<dbReference type="AlphaFoldDB" id="A0A218XFS4"/>
<gene>
    <name evidence="1" type="ORF">CDL15_Pgr004238</name>
</gene>
<dbReference type="EMBL" id="MTKT01001810">
    <property type="protein sequence ID" value="OWM83807.1"/>
    <property type="molecule type" value="Genomic_DNA"/>
</dbReference>
<proteinExistence type="predicted"/>
<protein>
    <submittedName>
        <fullName evidence="1">Uncharacterized protein</fullName>
    </submittedName>
</protein>